<dbReference type="Gene3D" id="2.70.150.10">
    <property type="entry name" value="Calcium-transporting ATPase, cytoplasmic transduction domain A"/>
    <property type="match status" value="1"/>
</dbReference>
<feature type="transmembrane region" description="Helical" evidence="1">
    <location>
        <begin position="448"/>
        <end position="469"/>
    </location>
</feature>
<dbReference type="InterPro" id="IPR012337">
    <property type="entry name" value="RNaseH-like_sf"/>
</dbReference>
<dbReference type="GO" id="GO:0003676">
    <property type="term" value="F:nucleic acid binding"/>
    <property type="evidence" value="ECO:0007669"/>
    <property type="project" value="InterPro"/>
</dbReference>
<dbReference type="InterPro" id="IPR001584">
    <property type="entry name" value="Integrase_cat-core"/>
</dbReference>
<evidence type="ECO:0000313" key="3">
    <source>
        <dbReference type="EMBL" id="POM61696.1"/>
    </source>
</evidence>
<dbReference type="PANTHER" id="PTHR37984:SF5">
    <property type="entry name" value="PROTEIN NYNRIN-LIKE"/>
    <property type="match status" value="1"/>
</dbReference>
<name>A0A2P4X838_9STRA</name>
<dbReference type="EMBL" id="NCKW01015837">
    <property type="protein sequence ID" value="POM61696.1"/>
    <property type="molecule type" value="Genomic_DNA"/>
</dbReference>
<gene>
    <name evidence="3" type="ORF">PHPALM_29253</name>
</gene>
<dbReference type="InterPro" id="IPR008250">
    <property type="entry name" value="ATPase_P-typ_transduc_dom_A_sf"/>
</dbReference>
<dbReference type="SUPFAM" id="SSF81665">
    <property type="entry name" value="Calcium ATPase, transmembrane domain M"/>
    <property type="match status" value="1"/>
</dbReference>
<comment type="caution">
    <text evidence="3">The sequence shown here is derived from an EMBL/GenBank/DDBJ whole genome shotgun (WGS) entry which is preliminary data.</text>
</comment>
<proteinExistence type="predicted"/>
<accession>A0A2P4X838</accession>
<dbReference type="InterPro" id="IPR041588">
    <property type="entry name" value="Integrase_H2C2"/>
</dbReference>
<dbReference type="SUPFAM" id="SSF53098">
    <property type="entry name" value="Ribonuclease H-like"/>
    <property type="match status" value="1"/>
</dbReference>
<feature type="domain" description="Integrase catalytic" evidence="2">
    <location>
        <begin position="165"/>
        <end position="317"/>
    </location>
</feature>
<dbReference type="PANTHER" id="PTHR37984">
    <property type="entry name" value="PROTEIN CBG26694"/>
    <property type="match status" value="1"/>
</dbReference>
<dbReference type="OrthoDB" id="110560at2759"/>
<dbReference type="InterPro" id="IPR036397">
    <property type="entry name" value="RNaseH_sf"/>
</dbReference>
<protein>
    <submittedName>
        <fullName evidence="3">P-type ATPase (P-ATPase) Superfamily</fullName>
    </submittedName>
</protein>
<dbReference type="PROSITE" id="PS50994">
    <property type="entry name" value="INTEGRASE"/>
    <property type="match status" value="1"/>
</dbReference>
<dbReference type="AlphaFoldDB" id="A0A2P4X838"/>
<keyword evidence="1" id="KW-0812">Transmembrane</keyword>
<keyword evidence="1" id="KW-0472">Membrane</keyword>
<dbReference type="SUPFAM" id="SSF81653">
    <property type="entry name" value="Calcium ATPase, transduction domain A"/>
    <property type="match status" value="1"/>
</dbReference>
<evidence type="ECO:0000313" key="4">
    <source>
        <dbReference type="Proteomes" id="UP000237271"/>
    </source>
</evidence>
<dbReference type="InterPro" id="IPR050951">
    <property type="entry name" value="Retrovirus_Pol_polyprotein"/>
</dbReference>
<keyword evidence="1" id="KW-1133">Transmembrane helix</keyword>
<dbReference type="Gene3D" id="1.10.340.70">
    <property type="match status" value="1"/>
</dbReference>
<keyword evidence="4" id="KW-1185">Reference proteome</keyword>
<dbReference type="Gene3D" id="3.30.420.10">
    <property type="entry name" value="Ribonuclease H-like superfamily/Ribonuclease H"/>
    <property type="match status" value="1"/>
</dbReference>
<evidence type="ECO:0000259" key="2">
    <source>
        <dbReference type="PROSITE" id="PS50994"/>
    </source>
</evidence>
<reference evidence="3 4" key="1">
    <citation type="journal article" date="2017" name="Genome Biol. Evol.">
        <title>Phytophthora megakarya and P. palmivora, closely related causal agents of cacao black pod rot, underwent increases in genome sizes and gene numbers by different mechanisms.</title>
        <authorList>
            <person name="Ali S.S."/>
            <person name="Shao J."/>
            <person name="Lary D.J."/>
            <person name="Kronmiller B."/>
            <person name="Shen D."/>
            <person name="Strem M.D."/>
            <person name="Amoako-Attah I."/>
            <person name="Akrofi A.Y."/>
            <person name="Begoude B.A."/>
            <person name="Ten Hoopen G.M."/>
            <person name="Coulibaly K."/>
            <person name="Kebe B.I."/>
            <person name="Melnick R.L."/>
            <person name="Guiltinan M.J."/>
            <person name="Tyler B.M."/>
            <person name="Meinhardt L.W."/>
            <person name="Bailey B.A."/>
        </authorList>
    </citation>
    <scope>NUCLEOTIDE SEQUENCE [LARGE SCALE GENOMIC DNA]</scope>
    <source>
        <strain evidence="4">sbr112.9</strain>
    </source>
</reference>
<dbReference type="InterPro" id="IPR023298">
    <property type="entry name" value="ATPase_P-typ_TM_dom_sf"/>
</dbReference>
<feature type="transmembrane region" description="Helical" evidence="1">
    <location>
        <begin position="481"/>
        <end position="503"/>
    </location>
</feature>
<sequence length="538" mass="61780">MRYIKGEKNVGADAFSRMRFDITENPPEYDEIYAASTQYECVMHGPVIRQHQEADPVIQQIKSACLAGTNNPDYQLKTLLGCTVIAYQKRVVVPKTLREDMIAWYHQNLGHPASERQFKTMRHTLYWPSMETTIAKYNKKCITCKRAKVHGGKQDYGLLPPRTMQTVNPFDIVHVDLIGPYEGNFYGITIIDQATRWLEVGIQPDKESLTTAESFDREWLCRYPRPLQVVHDRGPEFTGEEFQELLRSYGIKAKPITTKNPQANAICERVHLEILNVIRCHDGADWKKVIHYAAFAIRASYHSILNASPGQLIFGQDMISRQLYEANWSYMTKRRFDAILADNDRENDKRIAHYYNPGDQVMIRVPKQFRSKTKRVADGPYPIRQVHENGTVTVDTGTTRRQVSENWMVPCNLAIVKCTTVCDESMLTGESMPVQNPMRFKYNEHPKVLVAILFVYTFIVCSISTYFVMNNHMINNQYATFFTSIFMLSAVVSPPLPVVITVGQVNASRRLEKQGVFSVNVQRITLCGKVRIFCFDKT</sequence>
<dbReference type="GO" id="GO:0015074">
    <property type="term" value="P:DNA integration"/>
    <property type="evidence" value="ECO:0007669"/>
    <property type="project" value="InterPro"/>
</dbReference>
<evidence type="ECO:0000256" key="1">
    <source>
        <dbReference type="SAM" id="Phobius"/>
    </source>
</evidence>
<dbReference type="Pfam" id="PF00665">
    <property type="entry name" value="rve"/>
    <property type="match status" value="1"/>
</dbReference>
<feature type="non-terminal residue" evidence="3">
    <location>
        <position position="538"/>
    </location>
</feature>
<dbReference type="Proteomes" id="UP000237271">
    <property type="component" value="Unassembled WGS sequence"/>
</dbReference>
<dbReference type="Pfam" id="PF17921">
    <property type="entry name" value="Integrase_H2C2"/>
    <property type="match status" value="1"/>
</dbReference>
<organism evidence="3 4">
    <name type="scientific">Phytophthora palmivora</name>
    <dbReference type="NCBI Taxonomy" id="4796"/>
    <lineage>
        <taxon>Eukaryota</taxon>
        <taxon>Sar</taxon>
        <taxon>Stramenopiles</taxon>
        <taxon>Oomycota</taxon>
        <taxon>Peronosporomycetes</taxon>
        <taxon>Peronosporales</taxon>
        <taxon>Peronosporaceae</taxon>
        <taxon>Phytophthora</taxon>
    </lineage>
</organism>